<dbReference type="Pfam" id="PF07690">
    <property type="entry name" value="MFS_1"/>
    <property type="match status" value="1"/>
</dbReference>
<feature type="transmembrane region" description="Helical" evidence="8">
    <location>
        <begin position="314"/>
        <end position="338"/>
    </location>
</feature>
<feature type="domain" description="Major facilitator superfamily (MFS) profile" evidence="9">
    <location>
        <begin position="1"/>
        <end position="173"/>
    </location>
</feature>
<dbReference type="InterPro" id="IPR036259">
    <property type="entry name" value="MFS_trans_sf"/>
</dbReference>
<proteinExistence type="predicted"/>
<feature type="transmembrane region" description="Helical" evidence="8">
    <location>
        <begin position="57"/>
        <end position="77"/>
    </location>
</feature>
<evidence type="ECO:0000256" key="5">
    <source>
        <dbReference type="ARBA" id="ARBA00022989"/>
    </source>
</evidence>
<dbReference type="GO" id="GO:0022857">
    <property type="term" value="F:transmembrane transporter activity"/>
    <property type="evidence" value="ECO:0007669"/>
    <property type="project" value="InterPro"/>
</dbReference>
<evidence type="ECO:0000256" key="1">
    <source>
        <dbReference type="ARBA" id="ARBA00004651"/>
    </source>
</evidence>
<feature type="region of interest" description="Disordered" evidence="7">
    <location>
        <begin position="372"/>
        <end position="409"/>
    </location>
</feature>
<feature type="transmembrane region" description="Helical" evidence="8">
    <location>
        <begin position="25"/>
        <end position="45"/>
    </location>
</feature>
<dbReference type="EMBL" id="AP023355">
    <property type="protein sequence ID" value="BCJ33175.1"/>
    <property type="molecule type" value="Genomic_DNA"/>
</dbReference>
<dbReference type="PROSITE" id="PS50850">
    <property type="entry name" value="MFS"/>
    <property type="match status" value="1"/>
</dbReference>
<evidence type="ECO:0000256" key="2">
    <source>
        <dbReference type="ARBA" id="ARBA00022448"/>
    </source>
</evidence>
<dbReference type="KEGG" id="atl:Athai_06780"/>
<dbReference type="GO" id="GO:0005886">
    <property type="term" value="C:plasma membrane"/>
    <property type="evidence" value="ECO:0007669"/>
    <property type="project" value="UniProtKB-SubCell"/>
</dbReference>
<evidence type="ECO:0000256" key="8">
    <source>
        <dbReference type="SAM" id="Phobius"/>
    </source>
</evidence>
<sequence>MLIRVVNRLGAFAMGFLSLRLTHDLGASLALAGLVLAAFGAGTIPSRLLGGVLATRFGARTAMLAGLLACAAAQATIGLGRSLPVVVGGALLLGLAYELVEPATQALIAQSVPDERRASSYSLLWAALAVAGVVAGLLAAVLTRWSLGALFLADAVTSLAAAVVVWRRLPADRKPDRTEVRAAWCAVLSRRLAAWTAVGSGYATLAMVVVFMLPLAVQAGGHPAALTGWLLATAAAAAIAAQRIVARTELSLTPATTLAIGYASLTVGLLCWAGGTVPELVTGAAFEGASGSLLLGTQQAIASRLAPPRHAATVLTGYGLSWGVGTVAAPLIGAPLLAHGAATLWLVTAAGAASLGLGTALYQRMMLRHRAPRAARGGRGRTPAGSAVHPVRGSDRPGSNGISGFGAAG</sequence>
<dbReference type="InterPro" id="IPR050171">
    <property type="entry name" value="MFS_Transporters"/>
</dbReference>
<comment type="subcellular location">
    <subcellularLocation>
        <location evidence="1">Cell membrane</location>
        <topology evidence="1">Multi-pass membrane protein</topology>
    </subcellularLocation>
</comment>
<dbReference type="AlphaFoldDB" id="A0A7R7DK35"/>
<gene>
    <name evidence="10" type="ORF">Athai_06780</name>
</gene>
<feature type="transmembrane region" description="Helical" evidence="8">
    <location>
        <begin position="192"/>
        <end position="217"/>
    </location>
</feature>
<accession>A0A7R7DK35</accession>
<keyword evidence="4 8" id="KW-0812">Transmembrane</keyword>
<organism evidence="10 11">
    <name type="scientific">Actinocatenispora thailandica</name>
    <dbReference type="NCBI Taxonomy" id="227318"/>
    <lineage>
        <taxon>Bacteria</taxon>
        <taxon>Bacillati</taxon>
        <taxon>Actinomycetota</taxon>
        <taxon>Actinomycetes</taxon>
        <taxon>Micromonosporales</taxon>
        <taxon>Micromonosporaceae</taxon>
        <taxon>Actinocatenispora</taxon>
    </lineage>
</organism>
<dbReference type="InterPro" id="IPR020846">
    <property type="entry name" value="MFS_dom"/>
</dbReference>
<keyword evidence="2" id="KW-0813">Transport</keyword>
<dbReference type="Proteomes" id="UP000611640">
    <property type="component" value="Chromosome"/>
</dbReference>
<evidence type="ECO:0000256" key="6">
    <source>
        <dbReference type="ARBA" id="ARBA00023136"/>
    </source>
</evidence>
<dbReference type="Gene3D" id="1.20.1250.20">
    <property type="entry name" value="MFS general substrate transporter like domains"/>
    <property type="match status" value="1"/>
</dbReference>
<keyword evidence="6 8" id="KW-0472">Membrane</keyword>
<dbReference type="PANTHER" id="PTHR23517">
    <property type="entry name" value="RESISTANCE PROTEIN MDTM, PUTATIVE-RELATED-RELATED"/>
    <property type="match status" value="1"/>
</dbReference>
<dbReference type="InterPro" id="IPR011701">
    <property type="entry name" value="MFS"/>
</dbReference>
<dbReference type="SUPFAM" id="SSF103473">
    <property type="entry name" value="MFS general substrate transporter"/>
    <property type="match status" value="1"/>
</dbReference>
<evidence type="ECO:0000256" key="7">
    <source>
        <dbReference type="SAM" id="MobiDB-lite"/>
    </source>
</evidence>
<keyword evidence="11" id="KW-1185">Reference proteome</keyword>
<reference evidence="10 11" key="1">
    <citation type="submission" date="2020-08" db="EMBL/GenBank/DDBJ databases">
        <title>Whole genome shotgun sequence of Actinocatenispora thailandica NBRC 105041.</title>
        <authorList>
            <person name="Komaki H."/>
            <person name="Tamura T."/>
        </authorList>
    </citation>
    <scope>NUCLEOTIDE SEQUENCE [LARGE SCALE GENOMIC DNA]</scope>
    <source>
        <strain evidence="10 11">NBRC 105041</strain>
    </source>
</reference>
<feature type="transmembrane region" description="Helical" evidence="8">
    <location>
        <begin position="121"/>
        <end position="141"/>
    </location>
</feature>
<feature type="transmembrane region" description="Helical" evidence="8">
    <location>
        <begin position="344"/>
        <end position="362"/>
    </location>
</feature>
<evidence type="ECO:0000259" key="9">
    <source>
        <dbReference type="PROSITE" id="PS50850"/>
    </source>
</evidence>
<keyword evidence="3" id="KW-1003">Cell membrane</keyword>
<feature type="transmembrane region" description="Helical" evidence="8">
    <location>
        <begin position="83"/>
        <end position="100"/>
    </location>
</feature>
<feature type="transmembrane region" description="Helical" evidence="8">
    <location>
        <begin position="223"/>
        <end position="245"/>
    </location>
</feature>
<evidence type="ECO:0000313" key="10">
    <source>
        <dbReference type="EMBL" id="BCJ33175.1"/>
    </source>
</evidence>
<feature type="transmembrane region" description="Helical" evidence="8">
    <location>
        <begin position="147"/>
        <end position="166"/>
    </location>
</feature>
<name>A0A7R7DK35_9ACTN</name>
<protein>
    <submittedName>
        <fullName evidence="10">MFS transporter</fullName>
    </submittedName>
</protein>
<evidence type="ECO:0000256" key="4">
    <source>
        <dbReference type="ARBA" id="ARBA00022692"/>
    </source>
</evidence>
<dbReference type="PANTHER" id="PTHR23517:SF2">
    <property type="entry name" value="MULTIDRUG RESISTANCE PROTEIN MDTH"/>
    <property type="match status" value="1"/>
</dbReference>
<evidence type="ECO:0000313" key="11">
    <source>
        <dbReference type="Proteomes" id="UP000611640"/>
    </source>
</evidence>
<evidence type="ECO:0000256" key="3">
    <source>
        <dbReference type="ARBA" id="ARBA00022475"/>
    </source>
</evidence>
<keyword evidence="5 8" id="KW-1133">Transmembrane helix</keyword>